<evidence type="ECO:0000256" key="3">
    <source>
        <dbReference type="ARBA" id="ARBA00022475"/>
    </source>
</evidence>
<dbReference type="CDD" id="cd06261">
    <property type="entry name" value="TM_PBP2"/>
    <property type="match status" value="1"/>
</dbReference>
<feature type="transmembrane region" description="Helical" evidence="7">
    <location>
        <begin position="199"/>
        <end position="218"/>
    </location>
</feature>
<accession>A0ABT2UI90</accession>
<dbReference type="InterPro" id="IPR000515">
    <property type="entry name" value="MetI-like"/>
</dbReference>
<dbReference type="EMBL" id="JAOQIO010000084">
    <property type="protein sequence ID" value="MCU6794370.1"/>
    <property type="molecule type" value="Genomic_DNA"/>
</dbReference>
<dbReference type="PROSITE" id="PS50928">
    <property type="entry name" value="ABC_TM1"/>
    <property type="match status" value="1"/>
</dbReference>
<feature type="transmembrane region" description="Helical" evidence="7">
    <location>
        <begin position="34"/>
        <end position="52"/>
    </location>
</feature>
<comment type="subcellular location">
    <subcellularLocation>
        <location evidence="1 7">Cell membrane</location>
        <topology evidence="1 7">Multi-pass membrane protein</topology>
    </subcellularLocation>
</comment>
<sequence length="321" mass="36446">MSTITGSTSLSSNPSVNKKTKWQQVRRKLRKSQYLYAMFVLPFIYFLIFHYAPMIGNIMAFQDYSIIKGVFHSPWAGLKYFKQFLYEPYFWKVLRNTLMLNFYALIFYFPAPIIFAILLNELRSSLFKRFIQTVTYVPHFLSTVVIAGMIVNFVSISGLFNQLIVHFGGEAQTFLALPEWFRTIYISSEIWQGMGWNSIIYLAALASIDPGLYEAATIDGANRWHKIRHITLPGLATVATILLLLTIGHMLSVGFEKIILLYSGPTYETADVLQTYVYRRGLIDADFSFAAAVGIFQSVISLVLIVVANQAAKKIQGASLF</sequence>
<gene>
    <name evidence="9" type="ORF">OB236_19885</name>
</gene>
<evidence type="ECO:0000313" key="9">
    <source>
        <dbReference type="EMBL" id="MCU6794370.1"/>
    </source>
</evidence>
<proteinExistence type="inferred from homology"/>
<keyword evidence="3" id="KW-1003">Cell membrane</keyword>
<reference evidence="9 10" key="1">
    <citation type="submission" date="2022-09" db="EMBL/GenBank/DDBJ databases">
        <authorList>
            <person name="Han X.L."/>
            <person name="Wang Q."/>
            <person name="Lu T."/>
        </authorList>
    </citation>
    <scope>NUCLEOTIDE SEQUENCE [LARGE SCALE GENOMIC DNA]</scope>
    <source>
        <strain evidence="9 10">WQ 127069</strain>
    </source>
</reference>
<evidence type="ECO:0000256" key="7">
    <source>
        <dbReference type="RuleBase" id="RU363032"/>
    </source>
</evidence>
<dbReference type="Gene3D" id="1.10.3720.10">
    <property type="entry name" value="MetI-like"/>
    <property type="match status" value="1"/>
</dbReference>
<dbReference type="Pfam" id="PF00528">
    <property type="entry name" value="BPD_transp_1"/>
    <property type="match status" value="1"/>
</dbReference>
<keyword evidence="6 7" id="KW-0472">Membrane</keyword>
<dbReference type="InterPro" id="IPR050809">
    <property type="entry name" value="UgpAE/MalFG_permease"/>
</dbReference>
<organism evidence="9 10">
    <name type="scientific">Paenibacillus baimaensis</name>
    <dbReference type="NCBI Taxonomy" id="2982185"/>
    <lineage>
        <taxon>Bacteria</taxon>
        <taxon>Bacillati</taxon>
        <taxon>Bacillota</taxon>
        <taxon>Bacilli</taxon>
        <taxon>Bacillales</taxon>
        <taxon>Paenibacillaceae</taxon>
        <taxon>Paenibacillus</taxon>
    </lineage>
</organism>
<dbReference type="PANTHER" id="PTHR43227">
    <property type="entry name" value="BLL4140 PROTEIN"/>
    <property type="match status" value="1"/>
</dbReference>
<keyword evidence="4 7" id="KW-0812">Transmembrane</keyword>
<comment type="similarity">
    <text evidence="7">Belongs to the binding-protein-dependent transport system permease family.</text>
</comment>
<dbReference type="SUPFAM" id="SSF161098">
    <property type="entry name" value="MetI-like"/>
    <property type="match status" value="1"/>
</dbReference>
<evidence type="ECO:0000256" key="6">
    <source>
        <dbReference type="ARBA" id="ARBA00023136"/>
    </source>
</evidence>
<evidence type="ECO:0000256" key="5">
    <source>
        <dbReference type="ARBA" id="ARBA00022989"/>
    </source>
</evidence>
<keyword evidence="10" id="KW-1185">Reference proteome</keyword>
<dbReference type="RefSeq" id="WP_076233669.1">
    <property type="nucleotide sequence ID" value="NZ_JAOQIO010000084.1"/>
</dbReference>
<comment type="caution">
    <text evidence="9">The sequence shown here is derived from an EMBL/GenBank/DDBJ whole genome shotgun (WGS) entry which is preliminary data.</text>
</comment>
<dbReference type="InterPro" id="IPR035906">
    <property type="entry name" value="MetI-like_sf"/>
</dbReference>
<feature type="transmembrane region" description="Helical" evidence="7">
    <location>
        <begin position="140"/>
        <end position="160"/>
    </location>
</feature>
<feature type="transmembrane region" description="Helical" evidence="7">
    <location>
        <begin position="230"/>
        <end position="251"/>
    </location>
</feature>
<feature type="transmembrane region" description="Helical" evidence="7">
    <location>
        <begin position="287"/>
        <end position="308"/>
    </location>
</feature>
<evidence type="ECO:0000256" key="1">
    <source>
        <dbReference type="ARBA" id="ARBA00004651"/>
    </source>
</evidence>
<protein>
    <submittedName>
        <fullName evidence="9">ABC transporter permease subunit</fullName>
    </submittedName>
</protein>
<evidence type="ECO:0000256" key="2">
    <source>
        <dbReference type="ARBA" id="ARBA00022448"/>
    </source>
</evidence>
<keyword evidence="2 7" id="KW-0813">Transport</keyword>
<evidence type="ECO:0000313" key="10">
    <source>
        <dbReference type="Proteomes" id="UP001652445"/>
    </source>
</evidence>
<name>A0ABT2UI90_9BACL</name>
<dbReference type="PANTHER" id="PTHR43227:SF11">
    <property type="entry name" value="BLL4140 PROTEIN"/>
    <property type="match status" value="1"/>
</dbReference>
<keyword evidence="5 7" id="KW-1133">Transmembrane helix</keyword>
<feature type="transmembrane region" description="Helical" evidence="7">
    <location>
        <begin position="98"/>
        <end position="119"/>
    </location>
</feature>
<evidence type="ECO:0000259" key="8">
    <source>
        <dbReference type="PROSITE" id="PS50928"/>
    </source>
</evidence>
<feature type="domain" description="ABC transmembrane type-1" evidence="8">
    <location>
        <begin position="94"/>
        <end position="308"/>
    </location>
</feature>
<evidence type="ECO:0000256" key="4">
    <source>
        <dbReference type="ARBA" id="ARBA00022692"/>
    </source>
</evidence>
<dbReference type="Proteomes" id="UP001652445">
    <property type="component" value="Unassembled WGS sequence"/>
</dbReference>